<keyword evidence="2" id="KW-0648">Protein biosynthesis</keyword>
<dbReference type="GO" id="GO:0070063">
    <property type="term" value="F:RNA polymerase binding"/>
    <property type="evidence" value="ECO:0007669"/>
    <property type="project" value="InterPro"/>
</dbReference>
<reference evidence="2" key="1">
    <citation type="submission" date="2016-10" db="EMBL/GenBank/DDBJ databases">
        <title>Sequence of Gallionella enrichment culture.</title>
        <authorList>
            <person name="Poehlein A."/>
            <person name="Muehling M."/>
            <person name="Daniel R."/>
        </authorList>
    </citation>
    <scope>NUCLEOTIDE SEQUENCE</scope>
</reference>
<dbReference type="InterPro" id="IPR023459">
    <property type="entry name" value="Tscrpt_elong_fac_GreA/B_fam"/>
</dbReference>
<keyword evidence="2" id="KW-0251">Elongation factor</keyword>
<proteinExistence type="predicted"/>
<feature type="domain" description="Transcription elongation factor GreA/GreB C-terminal" evidence="1">
    <location>
        <begin position="2"/>
        <end position="71"/>
    </location>
</feature>
<dbReference type="PANTHER" id="PTHR30437">
    <property type="entry name" value="TRANSCRIPTION ELONGATION FACTOR GREA"/>
    <property type="match status" value="1"/>
</dbReference>
<gene>
    <name evidence="2" type="primary">greA_13</name>
    <name evidence="2" type="ORF">GALL_276070</name>
</gene>
<organism evidence="2">
    <name type="scientific">mine drainage metagenome</name>
    <dbReference type="NCBI Taxonomy" id="410659"/>
    <lineage>
        <taxon>unclassified sequences</taxon>
        <taxon>metagenomes</taxon>
        <taxon>ecological metagenomes</taxon>
    </lineage>
</organism>
<name>A0A1J5REU6_9ZZZZ</name>
<dbReference type="GO" id="GO:0003677">
    <property type="term" value="F:DNA binding"/>
    <property type="evidence" value="ECO:0007669"/>
    <property type="project" value="InterPro"/>
</dbReference>
<protein>
    <submittedName>
        <fullName evidence="2">Transcription elongation factor GreA</fullName>
    </submittedName>
</protein>
<evidence type="ECO:0000259" key="1">
    <source>
        <dbReference type="Pfam" id="PF01272"/>
    </source>
</evidence>
<dbReference type="InterPro" id="IPR001437">
    <property type="entry name" value="Tscrpt_elong_fac_GreA/B_C"/>
</dbReference>
<dbReference type="GO" id="GO:0032784">
    <property type="term" value="P:regulation of DNA-templated transcription elongation"/>
    <property type="evidence" value="ECO:0007669"/>
    <property type="project" value="InterPro"/>
</dbReference>
<dbReference type="GO" id="GO:0006354">
    <property type="term" value="P:DNA-templated transcription elongation"/>
    <property type="evidence" value="ECO:0007669"/>
    <property type="project" value="TreeGrafter"/>
</dbReference>
<dbReference type="Pfam" id="PF01272">
    <property type="entry name" value="GreA_GreB"/>
    <property type="match status" value="1"/>
</dbReference>
<dbReference type="FunFam" id="3.10.50.30:FF:000001">
    <property type="entry name" value="Transcription elongation factor GreA"/>
    <property type="match status" value="1"/>
</dbReference>
<dbReference type="Gene3D" id="3.10.50.30">
    <property type="entry name" value="Transcription elongation factor, GreA/GreB, C-terminal domain"/>
    <property type="match status" value="1"/>
</dbReference>
<dbReference type="SUPFAM" id="SSF54534">
    <property type="entry name" value="FKBP-like"/>
    <property type="match status" value="1"/>
</dbReference>
<accession>A0A1J5REU6</accession>
<dbReference type="GO" id="GO:0003746">
    <property type="term" value="F:translation elongation factor activity"/>
    <property type="evidence" value="ECO:0007669"/>
    <property type="project" value="UniProtKB-KW"/>
</dbReference>
<dbReference type="EMBL" id="MLJW01000289">
    <property type="protein sequence ID" value="OIQ90527.1"/>
    <property type="molecule type" value="Genomic_DNA"/>
</dbReference>
<dbReference type="PANTHER" id="PTHR30437:SF6">
    <property type="entry name" value="TRANSCRIPTION ELONGATION FACTOR GREB"/>
    <property type="match status" value="1"/>
</dbReference>
<evidence type="ECO:0000313" key="2">
    <source>
        <dbReference type="EMBL" id="OIQ90527.1"/>
    </source>
</evidence>
<comment type="caution">
    <text evidence="2">The sequence shown here is derived from an EMBL/GenBank/DDBJ whole genome shotgun (WGS) entry which is preliminary data.</text>
</comment>
<dbReference type="AlphaFoldDB" id="A0A1J5REU6"/>
<dbReference type="InterPro" id="IPR036953">
    <property type="entry name" value="GreA/GreB_C_sf"/>
</dbReference>
<sequence length="72" mass="7743">MFFAATVTIADEDGSTARYRIVGVDEADAAAGCISWISPLAQALMRARVGDVVRLRSPAGVREIEILDVSYQ</sequence>